<dbReference type="Pfam" id="PF04707">
    <property type="entry name" value="PRELI"/>
    <property type="match status" value="1"/>
</dbReference>
<dbReference type="InterPro" id="IPR037365">
    <property type="entry name" value="Slowmo/Ups"/>
</dbReference>
<dbReference type="Proteomes" id="UP001216638">
    <property type="component" value="Chromosome 3"/>
</dbReference>
<keyword evidence="3" id="KW-1185">Reference proteome</keyword>
<dbReference type="AlphaFoldDB" id="A0AAF0DXE7"/>
<feature type="domain" description="PRELI/MSF1" evidence="1">
    <location>
        <begin position="2"/>
        <end position="195"/>
    </location>
</feature>
<gene>
    <name evidence="2" type="ORF">MBRA1_002408</name>
</gene>
<dbReference type="GO" id="GO:0008696">
    <property type="term" value="F:4-amino-4-deoxychorismate lyase activity"/>
    <property type="evidence" value="ECO:0007669"/>
    <property type="project" value="UniProtKB-EC"/>
</dbReference>
<reference evidence="2" key="1">
    <citation type="submission" date="2023-03" db="EMBL/GenBank/DDBJ databases">
        <title>Mating type loci evolution in Malassezia.</title>
        <authorList>
            <person name="Coelho M.A."/>
        </authorList>
    </citation>
    <scope>NUCLEOTIDE SEQUENCE</scope>
    <source>
        <strain evidence="2">CBS 14135</strain>
    </source>
</reference>
<dbReference type="EMBL" id="CP119953">
    <property type="protein sequence ID" value="WFC95754.1"/>
    <property type="molecule type" value="Genomic_DNA"/>
</dbReference>
<protein>
    <submittedName>
        <fullName evidence="2">Aminodeoxychorismate lyase</fullName>
        <ecNumber evidence="2">4.1.3.38</ecNumber>
    </submittedName>
</protein>
<proteinExistence type="predicted"/>
<dbReference type="GO" id="GO:0005758">
    <property type="term" value="C:mitochondrial intermembrane space"/>
    <property type="evidence" value="ECO:0007669"/>
    <property type="project" value="InterPro"/>
</dbReference>
<dbReference type="InterPro" id="IPR006797">
    <property type="entry name" value="PRELI/MSF1_dom"/>
</dbReference>
<keyword evidence="2" id="KW-0456">Lyase</keyword>
<sequence>MVRTFSQETPFPYPWTACVQAFFLRYPNPQASHVVTVDVLDRHVEQRAPRSPHGPPSFVLCTSRLLLKRGSLPSWAPKNIIKNTEAWVLEESEVDLLPPSPDNSAPRVMSIWTRNLDHTAVLAVTEGIRFTENCVDVPPKAPTQCLTAADVRSQVSFKLLRRRIEKFGLTSYLSHKDTSREGLFWSIQNLAYLLEPSKAMPVLQRAPERSRTRRLLHALRPPFLDGYPVGPIQWVKRRWKRWREGELATRSVDT</sequence>
<evidence type="ECO:0000259" key="1">
    <source>
        <dbReference type="PROSITE" id="PS50904"/>
    </source>
</evidence>
<organism evidence="2 3">
    <name type="scientific">Malassezia brasiliensis</name>
    <dbReference type="NCBI Taxonomy" id="1821822"/>
    <lineage>
        <taxon>Eukaryota</taxon>
        <taxon>Fungi</taxon>
        <taxon>Dikarya</taxon>
        <taxon>Basidiomycota</taxon>
        <taxon>Ustilaginomycotina</taxon>
        <taxon>Malasseziomycetes</taxon>
        <taxon>Malasseziales</taxon>
        <taxon>Malasseziaceae</taxon>
        <taxon>Malassezia</taxon>
    </lineage>
</organism>
<evidence type="ECO:0000313" key="3">
    <source>
        <dbReference type="Proteomes" id="UP001216638"/>
    </source>
</evidence>
<evidence type="ECO:0000313" key="2">
    <source>
        <dbReference type="EMBL" id="WFC95754.1"/>
    </source>
</evidence>
<dbReference type="PROSITE" id="PS50904">
    <property type="entry name" value="PRELI_MSF1"/>
    <property type="match status" value="1"/>
</dbReference>
<dbReference type="PANTHER" id="PTHR11158">
    <property type="entry name" value="MSF1/PX19 RELATED"/>
    <property type="match status" value="1"/>
</dbReference>
<name>A0AAF0DXE7_9BASI</name>
<dbReference type="EC" id="4.1.3.38" evidence="2"/>
<accession>A0AAF0DXE7</accession>